<name>A0A9E8S0Q0_9BACI</name>
<dbReference type="AlphaFoldDB" id="A0A9E8S0Q0"/>
<evidence type="ECO:0000256" key="1">
    <source>
        <dbReference type="SAM" id="SignalP"/>
    </source>
</evidence>
<accession>A0A9E8S0Q0</accession>
<dbReference type="KEGG" id="fhl:OE105_01150"/>
<keyword evidence="1" id="KW-0732">Signal</keyword>
<dbReference type="Proteomes" id="UP001164726">
    <property type="component" value="Chromosome"/>
</dbReference>
<protein>
    <submittedName>
        <fullName evidence="2">YfkD family protein</fullName>
    </submittedName>
</protein>
<feature type="chain" id="PRO_5038585497" evidence="1">
    <location>
        <begin position="27"/>
        <end position="272"/>
    </location>
</feature>
<feature type="signal peptide" evidence="1">
    <location>
        <begin position="1"/>
        <end position="26"/>
    </location>
</feature>
<gene>
    <name evidence="2" type="ORF">OE105_01150</name>
</gene>
<reference evidence="2" key="1">
    <citation type="submission" date="2022-09" db="EMBL/GenBank/DDBJ databases">
        <title>Complete Genomes of Fervidibacillus albus and Fervidibacillus halotolerans isolated from tidal flat sediments.</title>
        <authorList>
            <person name="Kwon K.K."/>
            <person name="Yang S.-H."/>
            <person name="Park M.J."/>
            <person name="Oh H.-M."/>
        </authorList>
    </citation>
    <scope>NUCLEOTIDE SEQUENCE</scope>
    <source>
        <strain evidence="2">MEBiC13594</strain>
    </source>
</reference>
<evidence type="ECO:0000313" key="3">
    <source>
        <dbReference type="Proteomes" id="UP001164726"/>
    </source>
</evidence>
<sequence>MGKVRSFLILILSLLVVLIAASTVMANERSGQSKVGNYKIPSSVLNVAKENTYPNPSQDLPKLQPSELTKELLETSNVKIENPDLILMLNESSISKPLLAFRHHATIYLGNWPLNYVSKETSANWEYQKINTNFYDNRSGKAPYKIHYVQEMQKIVKGGLTAKVPNASDVKKMMLLKATEKTGLPLSFDTIIGAGTKKDQYYNIPIRKLGYLDAYAPAINEKGTITYGEVYLVLKGGKKQISVKNVTSQGIGAWIPIQDHVSFKFNAVEMPR</sequence>
<dbReference type="Pfam" id="PF14167">
    <property type="entry name" value="YfkD"/>
    <property type="match status" value="1"/>
</dbReference>
<dbReference type="InterPro" id="IPR025548">
    <property type="entry name" value="YfkD"/>
</dbReference>
<dbReference type="EMBL" id="CP106877">
    <property type="protein sequence ID" value="WAA12782.1"/>
    <property type="molecule type" value="Genomic_DNA"/>
</dbReference>
<evidence type="ECO:0000313" key="2">
    <source>
        <dbReference type="EMBL" id="WAA12782.1"/>
    </source>
</evidence>
<proteinExistence type="predicted"/>
<organism evidence="2 3">
    <name type="scientific">Fervidibacillus halotolerans</name>
    <dbReference type="NCBI Taxonomy" id="2980027"/>
    <lineage>
        <taxon>Bacteria</taxon>
        <taxon>Bacillati</taxon>
        <taxon>Bacillota</taxon>
        <taxon>Bacilli</taxon>
        <taxon>Bacillales</taxon>
        <taxon>Bacillaceae</taxon>
        <taxon>Fervidibacillus</taxon>
    </lineage>
</organism>
<keyword evidence="3" id="KW-1185">Reference proteome</keyword>